<dbReference type="Gene3D" id="2.60.40.10">
    <property type="entry name" value="Immunoglobulins"/>
    <property type="match status" value="1"/>
</dbReference>
<dbReference type="PANTHER" id="PTHR43651:SF11">
    <property type="entry name" value="MALTO-OLIGOSYLTREHALOSE TREHALOHYDROLASE"/>
    <property type="match status" value="1"/>
</dbReference>
<evidence type="ECO:0000256" key="9">
    <source>
        <dbReference type="ARBA" id="ARBA00023295"/>
    </source>
</evidence>
<reference evidence="19 20" key="1">
    <citation type="journal article" date="2022" name="Microbiol. Resour. Announc.">
        <title>Complete Genome Sequence of the Hyperthermophilic and Acidophilic Archaeon Saccharolobus caldissimus Strain HS-3T.</title>
        <authorList>
            <person name="Sakai H.D."/>
            <person name="Kurosawa N."/>
        </authorList>
    </citation>
    <scope>NUCLEOTIDE SEQUENCE [LARGE SCALE GENOMIC DNA]</scope>
    <source>
        <strain evidence="19 20">JCM32116</strain>
    </source>
</reference>
<dbReference type="SUPFAM" id="SSF51445">
    <property type="entry name" value="(Trans)glycosidases"/>
    <property type="match status" value="1"/>
</dbReference>
<evidence type="ECO:0000256" key="6">
    <source>
        <dbReference type="ARBA" id="ARBA00022490"/>
    </source>
</evidence>
<evidence type="ECO:0000256" key="7">
    <source>
        <dbReference type="ARBA" id="ARBA00022801"/>
    </source>
</evidence>
<evidence type="ECO:0000256" key="3">
    <source>
        <dbReference type="ARBA" id="ARBA00008061"/>
    </source>
</evidence>
<evidence type="ECO:0000256" key="13">
    <source>
        <dbReference type="NCBIfam" id="TIGR02402"/>
    </source>
</evidence>
<evidence type="ECO:0000256" key="11">
    <source>
        <dbReference type="ARBA" id="ARBA00033284"/>
    </source>
</evidence>
<comment type="subcellular location">
    <subcellularLocation>
        <location evidence="1 15">Cytoplasm</location>
    </subcellularLocation>
</comment>
<feature type="binding site" evidence="16">
    <location>
        <begin position="378"/>
        <end position="383"/>
    </location>
    <ligand>
        <name>substrate</name>
    </ligand>
</feature>
<dbReference type="GO" id="GO:0033942">
    <property type="term" value="F:4-alpha-D-(1-&gt;4)-alpha-D-glucanotrehalose trehalohydrolase activity"/>
    <property type="evidence" value="ECO:0007669"/>
    <property type="project" value="UniProtKB-EC"/>
</dbReference>
<dbReference type="PIRSF" id="PIRSF006337">
    <property type="entry name" value="Trehalose_TreZ"/>
    <property type="match status" value="1"/>
</dbReference>
<dbReference type="AlphaFoldDB" id="A0AAQ4CQZ9"/>
<evidence type="ECO:0000259" key="18">
    <source>
        <dbReference type="SMART" id="SM00642"/>
    </source>
</evidence>
<name>A0AAQ4CQZ9_9CREN</name>
<dbReference type="InterPro" id="IPR014756">
    <property type="entry name" value="Ig_E-set"/>
</dbReference>
<dbReference type="InterPro" id="IPR015156">
    <property type="entry name" value="Maltooligo_trehalose_arc_C"/>
</dbReference>
<dbReference type="NCBIfam" id="TIGR02402">
    <property type="entry name" value="trehalose_TreZ"/>
    <property type="match status" value="1"/>
</dbReference>
<dbReference type="RefSeq" id="WP_229572147.1">
    <property type="nucleotide sequence ID" value="NZ_AP025226.1"/>
</dbReference>
<dbReference type="EC" id="3.2.1.141" evidence="4 13"/>
<feature type="binding site" evidence="16">
    <location>
        <begin position="252"/>
        <end position="257"/>
    </location>
    <ligand>
        <name>substrate</name>
    </ligand>
</feature>
<dbReference type="GeneID" id="68865987"/>
<keyword evidence="8" id="KW-0119">Carbohydrate metabolism</keyword>
<evidence type="ECO:0000256" key="16">
    <source>
        <dbReference type="PIRSR" id="PIRSR006337-2"/>
    </source>
</evidence>
<evidence type="ECO:0000256" key="15">
    <source>
        <dbReference type="PIRSR" id="PIRSR006337-1"/>
    </source>
</evidence>
<protein>
    <recommendedName>
        <fullName evidence="5 13">Malto-oligosyltrehalose trehalohydrolase</fullName>
        <shortName evidence="14">MTHase</shortName>
        <ecNumber evidence="4 13">3.2.1.141</ecNumber>
    </recommendedName>
    <alternativeName>
        <fullName evidence="11 14">4-alpha-D-((1-&gt;4)-alpha-D-glucano)trehalose trehalohydrolase</fullName>
    </alternativeName>
    <alternativeName>
        <fullName evidence="10 14">Maltooligosyl trehalose trehalohydrolase</fullName>
    </alternativeName>
</protein>
<keyword evidence="7 14" id="KW-0378">Hydrolase</keyword>
<feature type="site" description="Transition state stabilizer" evidence="17">
    <location>
        <position position="379"/>
    </location>
</feature>
<dbReference type="GO" id="GO:0005992">
    <property type="term" value="P:trehalose biosynthetic process"/>
    <property type="evidence" value="ECO:0007669"/>
    <property type="project" value="UniProtKB-UniRule"/>
</dbReference>
<dbReference type="CDD" id="cd11325">
    <property type="entry name" value="AmyAc_GTHase"/>
    <property type="match status" value="1"/>
</dbReference>
<keyword evidence="20" id="KW-1185">Reference proteome</keyword>
<dbReference type="Proteomes" id="UP001319921">
    <property type="component" value="Chromosome"/>
</dbReference>
<dbReference type="Gene3D" id="1.10.10.760">
    <property type="entry name" value="E-set domains of sugar-utilizing enzymes"/>
    <property type="match status" value="1"/>
</dbReference>
<dbReference type="InterPro" id="IPR017853">
    <property type="entry name" value="GH"/>
</dbReference>
<evidence type="ECO:0000313" key="19">
    <source>
        <dbReference type="EMBL" id="BDB98230.1"/>
    </source>
</evidence>
<feature type="binding site" evidence="16">
    <location>
        <begin position="310"/>
        <end position="314"/>
    </location>
    <ligand>
        <name>substrate</name>
    </ligand>
</feature>
<feature type="active site" description="Proton donor" evidence="15">
    <location>
        <position position="285"/>
    </location>
</feature>
<evidence type="ECO:0000256" key="2">
    <source>
        <dbReference type="ARBA" id="ARBA00005199"/>
    </source>
</evidence>
<dbReference type="SUPFAM" id="SSF51011">
    <property type="entry name" value="Glycosyl hydrolase domain"/>
    <property type="match status" value="1"/>
</dbReference>
<feature type="active site" description="Nucleophile" evidence="15">
    <location>
        <position position="254"/>
    </location>
</feature>
<evidence type="ECO:0000256" key="12">
    <source>
        <dbReference type="ARBA" id="ARBA00034013"/>
    </source>
</evidence>
<evidence type="ECO:0000313" key="20">
    <source>
        <dbReference type="Proteomes" id="UP001319921"/>
    </source>
</evidence>
<dbReference type="Gene3D" id="3.20.20.80">
    <property type="entry name" value="Glycosidases"/>
    <property type="match status" value="1"/>
</dbReference>
<keyword evidence="9 14" id="KW-0326">Glycosidase</keyword>
<organism evidence="19 20">
    <name type="scientific">Saccharolobus caldissimus</name>
    <dbReference type="NCBI Taxonomy" id="1702097"/>
    <lineage>
        <taxon>Archaea</taxon>
        <taxon>Thermoproteota</taxon>
        <taxon>Thermoprotei</taxon>
        <taxon>Sulfolobales</taxon>
        <taxon>Sulfolobaceae</taxon>
        <taxon>Saccharolobus</taxon>
    </lineage>
</organism>
<dbReference type="Gene3D" id="2.60.40.1180">
    <property type="entry name" value="Golgi alpha-mannosidase II"/>
    <property type="match status" value="1"/>
</dbReference>
<evidence type="ECO:0000256" key="10">
    <source>
        <dbReference type="ARBA" id="ARBA00032057"/>
    </source>
</evidence>
<dbReference type="PANTHER" id="PTHR43651">
    <property type="entry name" value="1,4-ALPHA-GLUCAN-BRANCHING ENZYME"/>
    <property type="match status" value="1"/>
</dbReference>
<accession>A0AAQ4CQZ9</accession>
<comment type="similarity">
    <text evidence="3 14">Belongs to the glycosyl hydrolase 13 family.</text>
</comment>
<dbReference type="InterPro" id="IPR013780">
    <property type="entry name" value="Glyco_hydro_b"/>
</dbReference>
<comment type="pathway">
    <text evidence="2 14">Glycan biosynthesis; trehalose biosynthesis.</text>
</comment>
<dbReference type="InterPro" id="IPR044901">
    <property type="entry name" value="Trehalose_TreZ_E-set_sf"/>
</dbReference>
<evidence type="ECO:0000256" key="17">
    <source>
        <dbReference type="PIRSR" id="PIRSR006337-3"/>
    </source>
</evidence>
<evidence type="ECO:0000256" key="1">
    <source>
        <dbReference type="ARBA" id="ARBA00004496"/>
    </source>
</evidence>
<evidence type="ECO:0000256" key="14">
    <source>
        <dbReference type="PIRNR" id="PIRNR006337"/>
    </source>
</evidence>
<sequence length="560" mass="65221">MFGPRVEDDGVTFTLWAPYQGHVKLKILNKGIYEMEKDDKGYFKVKVNEVKVGDKYKFILDNGSEIPDPVSRYQPEGVHGYSEVISNSFNWEDEGWRGIERRNLIIYELHVGTFTPEGTFEGVINRLDYLKELGVNAIEIMPIAQFPGRRDWGYDGVYLYAVQNSYGGPIGFKRLINEAHKRELGVILDVVYNHVGPEGNYMVSLGPYFSIRYSTPWGLTFNFDDSGSDEVRKFILENVEYWLRDFHVDGLRLDAVHAIIDNSPKHILEDIADLAHKYNRIVIAESDLNDSKIVNPKEKCGYNIDAQWVDDFHHSIHAYLTGERNGYYMDFGGIEDIIKSYRDVFVYDGKYSRYRRKTHGKPIGDLDGCKFVVYIQNHDQVGNRGKGERLINLVDLESYKIAVALYLLSPYIPMLFMGEEYGERNPFYFFSDFSDPKLIQGVREGRKRENNQDTDPQSEETFNASKLSWKFDNSILELYKRLIRIRKEYIIPCDRNNIIEYGNNWMILKNNKIFAIYVFSKSNIEVKYNGKLILASTNYFPEEIKEGIYYFRKGFGLYKL</sequence>
<feature type="domain" description="Glycosyl hydrolase family 13 catalytic" evidence="18">
    <location>
        <begin position="83"/>
        <end position="486"/>
    </location>
</feature>
<dbReference type="InterPro" id="IPR006047">
    <property type="entry name" value="GH13_cat_dom"/>
</dbReference>
<dbReference type="SMART" id="SM00642">
    <property type="entry name" value="Aamy"/>
    <property type="match status" value="1"/>
</dbReference>
<dbReference type="SUPFAM" id="SSF81296">
    <property type="entry name" value="E set domains"/>
    <property type="match status" value="1"/>
</dbReference>
<proteinExistence type="inferred from homology"/>
<dbReference type="CDD" id="cd02853">
    <property type="entry name" value="E_set_MTHase_like_N"/>
    <property type="match status" value="1"/>
</dbReference>
<gene>
    <name evidence="19" type="ORF">SACC_12470</name>
</gene>
<evidence type="ECO:0000256" key="5">
    <source>
        <dbReference type="ARBA" id="ARBA00015938"/>
    </source>
</evidence>
<dbReference type="Pfam" id="PF00128">
    <property type="entry name" value="Alpha-amylase"/>
    <property type="match status" value="2"/>
</dbReference>
<dbReference type="KEGG" id="scas:SACC_12470"/>
<dbReference type="EMBL" id="AP025226">
    <property type="protein sequence ID" value="BDB98230.1"/>
    <property type="molecule type" value="Genomic_DNA"/>
</dbReference>
<dbReference type="InterPro" id="IPR013783">
    <property type="entry name" value="Ig-like_fold"/>
</dbReference>
<dbReference type="InterPro" id="IPR012768">
    <property type="entry name" value="Trehalose_TreZ"/>
</dbReference>
<dbReference type="Pfam" id="PF09071">
    <property type="entry name" value="Alpha-amyl_C"/>
    <property type="match status" value="1"/>
</dbReference>
<dbReference type="GO" id="GO:0005737">
    <property type="term" value="C:cytoplasm"/>
    <property type="evidence" value="ECO:0007669"/>
    <property type="project" value="UniProtKB-SubCell"/>
</dbReference>
<evidence type="ECO:0000256" key="8">
    <source>
        <dbReference type="ARBA" id="ARBA00023277"/>
    </source>
</evidence>
<keyword evidence="6" id="KW-0963">Cytoplasm</keyword>
<evidence type="ECO:0000256" key="4">
    <source>
        <dbReference type="ARBA" id="ARBA00012268"/>
    </source>
</evidence>
<comment type="catalytic activity">
    <reaction evidence="12 14">
        <text>hydrolysis of (1-&gt;4)-alpha-D-glucosidic linkage in 4-alpha-D-[(1-&gt;4)-alpha-D-glucanosyl]n trehalose to yield trehalose and (1-&gt;4)-alpha-D-glucan.</text>
        <dbReference type="EC" id="3.2.1.141"/>
    </reaction>
</comment>